<comment type="subcellular location">
    <subcellularLocation>
        <location evidence="2 10">Plastid</location>
        <location evidence="2 10">Chloroplast</location>
    </subcellularLocation>
</comment>
<proteinExistence type="inferred from homology"/>
<dbReference type="GO" id="GO:0003735">
    <property type="term" value="F:structural constituent of ribosome"/>
    <property type="evidence" value="ECO:0007669"/>
    <property type="project" value="InterPro"/>
</dbReference>
<dbReference type="InterPro" id="IPR003256">
    <property type="entry name" value="Ribosomal_uL24"/>
</dbReference>
<dbReference type="GO" id="GO:0019843">
    <property type="term" value="F:rRNA binding"/>
    <property type="evidence" value="ECO:0007669"/>
    <property type="project" value="UniProtKB-UniRule"/>
</dbReference>
<comment type="function">
    <text evidence="1 10">One of two assembly initiator proteins, it binds directly to the 5'-end of the 23S rRNA, where it nucleates assembly of the 50S subunit.</text>
</comment>
<dbReference type="Pfam" id="PF00467">
    <property type="entry name" value="KOW"/>
    <property type="match status" value="1"/>
</dbReference>
<dbReference type="SUPFAM" id="SSF50104">
    <property type="entry name" value="Translation proteins SH3-like domain"/>
    <property type="match status" value="1"/>
</dbReference>
<dbReference type="PROSITE" id="PS01108">
    <property type="entry name" value="RIBOSOMAL_L24"/>
    <property type="match status" value="1"/>
</dbReference>
<dbReference type="Pfam" id="PF17136">
    <property type="entry name" value="ribosomal_L24"/>
    <property type="match status" value="1"/>
</dbReference>
<evidence type="ECO:0000256" key="6">
    <source>
        <dbReference type="ARBA" id="ARBA00022640"/>
    </source>
</evidence>
<dbReference type="InterPro" id="IPR041988">
    <property type="entry name" value="Ribosomal_uL24_KOW"/>
</dbReference>
<dbReference type="GeneID" id="19739909"/>
<keyword evidence="8 10" id="KW-0687">Ribonucleoprotein</keyword>
<evidence type="ECO:0000256" key="3">
    <source>
        <dbReference type="ARBA" id="ARBA00010618"/>
    </source>
</evidence>
<keyword evidence="10" id="KW-0694">RNA-binding</keyword>
<protein>
    <recommendedName>
        <fullName evidence="9 10">Large ribosomal subunit protein uL24c</fullName>
    </recommendedName>
</protein>
<dbReference type="InterPro" id="IPR005825">
    <property type="entry name" value="Ribosomal_uL24_CS"/>
</dbReference>
<comment type="similarity">
    <text evidence="3 10 11">Belongs to the universal ribosomal protein uL24 family.</text>
</comment>
<keyword evidence="5 13" id="KW-0150">Chloroplast</keyword>
<evidence type="ECO:0000256" key="7">
    <source>
        <dbReference type="ARBA" id="ARBA00022980"/>
    </source>
</evidence>
<evidence type="ECO:0000313" key="13">
    <source>
        <dbReference type="EMBL" id="AGH28505.1"/>
    </source>
</evidence>
<evidence type="ECO:0000256" key="4">
    <source>
        <dbReference type="ARBA" id="ARBA00011838"/>
    </source>
</evidence>
<dbReference type="NCBIfam" id="TIGR01079">
    <property type="entry name" value="rplX_bact"/>
    <property type="match status" value="1"/>
</dbReference>
<reference evidence="13" key="1">
    <citation type="journal article" date="2014" name="Genome Biol. Evol.">
        <title>Serial gene losses and foreign DNA underlie size and sequence variation in the plastid genomes of diatoms.</title>
        <authorList>
            <person name="Ruck E.C."/>
            <person name="Nakov T."/>
            <person name="Jansen R.K."/>
            <person name="Theriot E.C."/>
            <person name="Alverson A.J."/>
        </authorList>
    </citation>
    <scope>NUCLEOTIDE SEQUENCE</scope>
    <source>
        <strain evidence="13">Ccmp310</strain>
    </source>
</reference>
<comment type="subunit">
    <text evidence="4 10">Part of the 50S ribosomal subunit.</text>
</comment>
<geneLocation type="chloroplast" evidence="13"/>
<keyword evidence="10" id="KW-0699">rRNA-binding</keyword>
<organism evidence="13">
    <name type="scientific">Coscinodiscus radiatus</name>
    <dbReference type="NCBI Taxonomy" id="33642"/>
    <lineage>
        <taxon>Eukaryota</taxon>
        <taxon>Sar</taxon>
        <taxon>Stramenopiles</taxon>
        <taxon>Ochrophyta</taxon>
        <taxon>Bacillariophyta</taxon>
        <taxon>Coscinodiscophyceae</taxon>
        <taxon>Coscinodiscophycidae</taxon>
        <taxon>Coscinodiscales</taxon>
        <taxon>Coscinodiscaceae</taxon>
        <taxon>Coscinodiscus</taxon>
    </lineage>
</organism>
<name>A0A023HA89_9STRA</name>
<dbReference type="GO" id="GO:0005840">
    <property type="term" value="C:ribosome"/>
    <property type="evidence" value="ECO:0007669"/>
    <property type="project" value="UniProtKB-KW"/>
</dbReference>
<dbReference type="EMBL" id="KC509521">
    <property type="protein sequence ID" value="AGH28505.1"/>
    <property type="molecule type" value="Genomic_DNA"/>
</dbReference>
<dbReference type="InterPro" id="IPR014722">
    <property type="entry name" value="Rib_uL2_dom2"/>
</dbReference>
<evidence type="ECO:0000256" key="9">
    <source>
        <dbReference type="ARBA" id="ARBA00035282"/>
    </source>
</evidence>
<dbReference type="GO" id="GO:0006412">
    <property type="term" value="P:translation"/>
    <property type="evidence" value="ECO:0007669"/>
    <property type="project" value="UniProtKB-UniRule"/>
</dbReference>
<keyword evidence="7 10" id="KW-0689">Ribosomal protein</keyword>
<evidence type="ECO:0000259" key="12">
    <source>
        <dbReference type="SMART" id="SM00739"/>
    </source>
</evidence>
<dbReference type="PANTHER" id="PTHR12903">
    <property type="entry name" value="MITOCHONDRIAL RIBOSOMAL PROTEIN L24"/>
    <property type="match status" value="1"/>
</dbReference>
<sequence length="81" mass="9147">MVKDRKIPVKIGDTVKIISGSEKNKTGEIIKLYPKNGKLLIKGINFKFKHMKPNKDNEIGDIKQIEAPIHHSNVKLISKLS</sequence>
<evidence type="ECO:0000256" key="10">
    <source>
        <dbReference type="HAMAP-Rule" id="MF_01326"/>
    </source>
</evidence>
<gene>
    <name evidence="10 13" type="primary">rpl24</name>
</gene>
<dbReference type="HAMAP" id="MF_01326_B">
    <property type="entry name" value="Ribosomal_uL24_B"/>
    <property type="match status" value="1"/>
</dbReference>
<dbReference type="RefSeq" id="YP_009028961.1">
    <property type="nucleotide sequence ID" value="NC_024081.1"/>
</dbReference>
<dbReference type="InterPro" id="IPR057264">
    <property type="entry name" value="Ribosomal_uL24_C"/>
</dbReference>
<evidence type="ECO:0000256" key="5">
    <source>
        <dbReference type="ARBA" id="ARBA00022528"/>
    </source>
</evidence>
<feature type="domain" description="KOW" evidence="12">
    <location>
        <begin position="8"/>
        <end position="35"/>
    </location>
</feature>
<dbReference type="GO" id="GO:0009507">
    <property type="term" value="C:chloroplast"/>
    <property type="evidence" value="ECO:0007669"/>
    <property type="project" value="UniProtKB-SubCell"/>
</dbReference>
<accession>A0A023HA89</accession>
<dbReference type="InterPro" id="IPR005824">
    <property type="entry name" value="KOW"/>
</dbReference>
<evidence type="ECO:0000256" key="1">
    <source>
        <dbReference type="ARBA" id="ARBA00004072"/>
    </source>
</evidence>
<evidence type="ECO:0000256" key="2">
    <source>
        <dbReference type="ARBA" id="ARBA00004229"/>
    </source>
</evidence>
<dbReference type="AlphaFoldDB" id="A0A023HA89"/>
<dbReference type="InterPro" id="IPR008991">
    <property type="entry name" value="Translation_prot_SH3-like_sf"/>
</dbReference>
<dbReference type="CDD" id="cd06089">
    <property type="entry name" value="KOW_RPL26"/>
    <property type="match status" value="1"/>
</dbReference>
<evidence type="ECO:0000256" key="8">
    <source>
        <dbReference type="ARBA" id="ARBA00023274"/>
    </source>
</evidence>
<dbReference type="Gene3D" id="2.30.30.30">
    <property type="match status" value="1"/>
</dbReference>
<keyword evidence="6 13" id="KW-0934">Plastid</keyword>
<dbReference type="SMART" id="SM00739">
    <property type="entry name" value="KOW"/>
    <property type="match status" value="1"/>
</dbReference>
<dbReference type="GO" id="GO:1990904">
    <property type="term" value="C:ribonucleoprotein complex"/>
    <property type="evidence" value="ECO:0007669"/>
    <property type="project" value="UniProtKB-KW"/>
</dbReference>
<evidence type="ECO:0000256" key="11">
    <source>
        <dbReference type="RuleBase" id="RU003477"/>
    </source>
</evidence>